<keyword evidence="1" id="KW-0175">Coiled coil</keyword>
<dbReference type="InterPro" id="IPR013761">
    <property type="entry name" value="SAM/pointed_sf"/>
</dbReference>
<dbReference type="RefSeq" id="XP_036720275.1">
    <property type="nucleotide sequence ID" value="XM_036864380.1"/>
</dbReference>
<protein>
    <submittedName>
        <fullName evidence="5">Sterile alpha motif domain-containing protein 9 isoform X1</fullName>
    </submittedName>
</protein>
<accession>A0A8B8YL11</accession>
<feature type="compositionally biased region" description="Polar residues" evidence="2">
    <location>
        <begin position="164"/>
        <end position="178"/>
    </location>
</feature>
<sequence length="1628" mass="188880">MKSRSFQKSSVGRRKHRRLNVSYTETHGFSLVYVEELCKKNLGIRMAAQLNLPDNTDEWTKEDVNRWLESHKIDQKHREILTAQDVNGANLKYLTKDHLVDMGITFGPAIQIEHLFKELLETSSGDPFQTSKRGKGSKNVPKKQEKNGETSKQKQKEKEKSDMVNDSTMSTVTKGSKSLKNEFMNDEIDDTKEEQPSIEPTCVSYPFDEFSDPYRYKLNFNLQPETGPLNLIDPIHEFKGFTNTETATEEDVKMKFSNEVFRFASACMNSRTNGTIHFGVKDKPHGKIVGVEVTTVTKEALIDHFNLMIHQYFEDHQVQKAKNCIREPRFVEVLMPNSTPSDRFVIEVDVVPKHSECEHDYFQIKMQNCSKKTWTQSPKFSVFVRDGASSKDIMKNNAYFTSFKLDLKRLAESRKEAEEKCRVKTNKKESEGPKLVKLLTGNQDLLDNSYYEWYILVINKCHPTQIKHLDFLKEIKWFAVLEFDPESVSKGVVKAYKETRVANLHFPSLYVEGKTTNEKITSLNLYQQLSWIFCNGRLDLDSEKYKPLDPSSWQREKASEVRKLISFLTREDIMPRGKFLVVFLLLSSVDDPRDPLIETFCAFYQDLKGMENILCICTHSRICQGWKDLLEARLTKQQDELSSQCVSTLSLEEINGTILKLKSVTQSSKRFLPSIGSSTVLLKKEEDIMSALEILCENECEGTLLEKDKKKLLEFKASKEEDFYRGGKVSWWNFYFSSENYSSPFVKRDKYEGLEEMIQNWADSSKPTCVKIIHLFHHPGCGGTTLAMHVLWELRKKFRCAVLKNKRVDFSEIGEQVTNLITYGTTNNEEYLPVLLLVDDFEEQDNVYLLQASIQTAVANRYIRYERPLVIILNCWRSQHPEKSAKISDSIALIQQLSSKEQRAFELKLKEIEEQHKNFKDFYSFMIMKTNFDKKYIENVVRNILKGQNISTKEAKLFSFLALLNSYVPDTTISLSQCEKFLGITNKKAFWGTEKLEDKMGTYSTILIKTEVVECGNYCGVRIIHPLIAIRSLEELKISYDLHKSQIMLDMLTENVFYETGIGKSKFLEDMQTLLLTRQRNEHEGETGTWFSPFIEALHTDEGNVAVKNVLLEGIHRFNPNAFICQALTRHFYIKEKDFNSALCWANKAKKIAPDNSYISDTLGQVYKSKIRWWIEDNGRNRNISVDDLSDLLDSAVHASNAFKESQQQSEDREYEAKERFYQKSKRRYDTYNIAGYQGEIEVGLYTIQILQLLPFFDNKSELSKRDMINFISGSNDIPGDPSHEFKVVLKNFIPYLTNLKFSLKKSFDFFDDYFVLLKPRNNIKQNAEAKTRRKVAGYFKKYADIFGPSEELQNKDLGPKLSLPLQVELYRRSLEVLKADKFSGLLEYLIKTQEDAIRTMEDIMNKYTFLFEQCSVRILPREKQNFILANIILYCIKPTSKIVKPIKTLKDQLREVLQQVGTACRYSEPYFLASLLFWPGNQQLDQDSKQMEKYAWSLENSFRGQYKHMYRTKQPIAYFFLGKGNNMNRLVHKGKIDQCFRKTADINSLWQSGDVWKEEKVRELLLRLKGRAENNCVYIEYGINEKITIPITPAFFGQLRSGRSIEKVSFYLGFSFGGPLAYDIEAI</sequence>
<evidence type="ECO:0000259" key="3">
    <source>
        <dbReference type="PROSITE" id="PS50105"/>
    </source>
</evidence>
<dbReference type="PROSITE" id="PS50105">
    <property type="entry name" value="SAM_DOMAIN"/>
    <property type="match status" value="1"/>
</dbReference>
<evidence type="ECO:0000256" key="1">
    <source>
        <dbReference type="SAM" id="Coils"/>
    </source>
</evidence>
<evidence type="ECO:0000313" key="5">
    <source>
        <dbReference type="RefSeq" id="XP_036720275.1"/>
    </source>
</evidence>
<dbReference type="FunFam" id="1.10.150.50:FF:000087">
    <property type="entry name" value="Sterile alpha motif domain containing 9"/>
    <property type="match status" value="1"/>
</dbReference>
<feature type="coiled-coil region" evidence="1">
    <location>
        <begin position="400"/>
        <end position="427"/>
    </location>
</feature>
<dbReference type="Gene3D" id="1.10.150.50">
    <property type="entry name" value="Transcription Factor, Ets-1"/>
    <property type="match status" value="1"/>
</dbReference>
<dbReference type="SMART" id="SM00454">
    <property type="entry name" value="SAM"/>
    <property type="match status" value="1"/>
</dbReference>
<feature type="region of interest" description="Disordered" evidence="2">
    <location>
        <begin position="124"/>
        <end position="182"/>
    </location>
</feature>
<evidence type="ECO:0000313" key="4">
    <source>
        <dbReference type="Proteomes" id="UP000694857"/>
    </source>
</evidence>
<proteinExistence type="predicted"/>
<feature type="compositionally biased region" description="Basic and acidic residues" evidence="2">
    <location>
        <begin position="142"/>
        <end position="163"/>
    </location>
</feature>
<dbReference type="GeneID" id="118901251"/>
<dbReference type="GO" id="GO:0005737">
    <property type="term" value="C:cytoplasm"/>
    <property type="evidence" value="ECO:0007669"/>
    <property type="project" value="TreeGrafter"/>
</dbReference>
<dbReference type="OrthoDB" id="2337140at2759"/>
<dbReference type="KEGG" id="bmus:118901251"/>
<dbReference type="SUPFAM" id="SSF47769">
    <property type="entry name" value="SAM/Pointed domain"/>
    <property type="match status" value="1"/>
</dbReference>
<reference evidence="5" key="1">
    <citation type="submission" date="2025-08" db="UniProtKB">
        <authorList>
            <consortium name="RefSeq"/>
        </authorList>
    </citation>
    <scope>IDENTIFICATION</scope>
    <source>
        <tissue evidence="5">Epidermis and Blubber</tissue>
    </source>
</reference>
<dbReference type="InterPro" id="IPR001660">
    <property type="entry name" value="SAM"/>
</dbReference>
<dbReference type="Proteomes" id="UP000694857">
    <property type="component" value="Chromosome 9"/>
</dbReference>
<dbReference type="Pfam" id="PF00536">
    <property type="entry name" value="SAM_1"/>
    <property type="match status" value="1"/>
</dbReference>
<dbReference type="PANTHER" id="PTHR16155">
    <property type="entry name" value="DED DOMAIN-CONTAINING PROTEIN"/>
    <property type="match status" value="1"/>
</dbReference>
<evidence type="ECO:0000256" key="2">
    <source>
        <dbReference type="SAM" id="MobiDB-lite"/>
    </source>
</evidence>
<feature type="domain" description="SAM" evidence="3">
    <location>
        <begin position="59"/>
        <end position="105"/>
    </location>
</feature>
<gene>
    <name evidence="5" type="primary">SAMD9</name>
</gene>
<organism evidence="4 5">
    <name type="scientific">Balaenoptera musculus</name>
    <name type="common">Blue whale</name>
    <dbReference type="NCBI Taxonomy" id="9771"/>
    <lineage>
        <taxon>Eukaryota</taxon>
        <taxon>Metazoa</taxon>
        <taxon>Chordata</taxon>
        <taxon>Craniata</taxon>
        <taxon>Vertebrata</taxon>
        <taxon>Euteleostomi</taxon>
        <taxon>Mammalia</taxon>
        <taxon>Eutheria</taxon>
        <taxon>Laurasiatheria</taxon>
        <taxon>Artiodactyla</taxon>
        <taxon>Whippomorpha</taxon>
        <taxon>Cetacea</taxon>
        <taxon>Mysticeti</taxon>
        <taxon>Balaenopteridae</taxon>
        <taxon>Balaenoptera</taxon>
    </lineage>
</organism>
<dbReference type="CTD" id="54809"/>
<dbReference type="PANTHER" id="PTHR16155:SF17">
    <property type="entry name" value="STERILE ALPHA MOTIF DOMAIN-CONTAINING PROTEIN 9"/>
    <property type="match status" value="1"/>
</dbReference>
<keyword evidence="4" id="KW-1185">Reference proteome</keyword>
<name>A0A8B8YL11_BALMU</name>